<evidence type="ECO:0000256" key="2">
    <source>
        <dbReference type="ARBA" id="ARBA00023315"/>
    </source>
</evidence>
<dbReference type="PANTHER" id="PTHR43877">
    <property type="entry name" value="AMINOALKYLPHOSPHONATE N-ACETYLTRANSFERASE-RELATED-RELATED"/>
    <property type="match status" value="1"/>
</dbReference>
<proteinExistence type="predicted"/>
<dbReference type="InterPro" id="IPR050832">
    <property type="entry name" value="Bact_Acetyltransf"/>
</dbReference>
<keyword evidence="5" id="KW-1185">Reference proteome</keyword>
<dbReference type="Proteomes" id="UP000192132">
    <property type="component" value="Unassembled WGS sequence"/>
</dbReference>
<sequence>MLTVRTATLNDLSSISVIQASCYSPEFLENEAAFASKLQQAAHTCWLACVDQQVVAYLISLPVSPDTFPQLNATEFYLAPDATMLYLHDLAVHPDYRASGAGRQLIQRVQIQARQLGFTTLSLIAVQDSSIYWQKHGFEIIDPAILNLQHKVASFGQSACLMQQVLKA</sequence>
<dbReference type="InterPro" id="IPR016181">
    <property type="entry name" value="Acyl_CoA_acyltransferase"/>
</dbReference>
<evidence type="ECO:0000313" key="5">
    <source>
        <dbReference type="Proteomes" id="UP000192132"/>
    </source>
</evidence>
<dbReference type="InterPro" id="IPR000182">
    <property type="entry name" value="GNAT_dom"/>
</dbReference>
<evidence type="ECO:0000256" key="1">
    <source>
        <dbReference type="ARBA" id="ARBA00022679"/>
    </source>
</evidence>
<dbReference type="RefSeq" id="WP_076877876.1">
    <property type="nucleotide sequence ID" value="NZ_MLCN01000016.1"/>
</dbReference>
<protein>
    <recommendedName>
        <fullName evidence="3">N-acetyltransferase domain-containing protein</fullName>
    </recommendedName>
</protein>
<dbReference type="GO" id="GO:0016747">
    <property type="term" value="F:acyltransferase activity, transferring groups other than amino-acyl groups"/>
    <property type="evidence" value="ECO:0007669"/>
    <property type="project" value="InterPro"/>
</dbReference>
<name>A0A1S8CUN6_9GAMM</name>
<accession>A0A1S8CUN6</accession>
<dbReference type="AlphaFoldDB" id="A0A1S8CUN6"/>
<dbReference type="STRING" id="1907941.BKE30_06880"/>
<reference evidence="4 5" key="1">
    <citation type="submission" date="2016-10" db="EMBL/GenBank/DDBJ databases">
        <title>Draft Genome sequence of Alkanindiges sp. strain H1.</title>
        <authorList>
            <person name="Subhash Y."/>
            <person name="Lee S."/>
        </authorList>
    </citation>
    <scope>NUCLEOTIDE SEQUENCE [LARGE SCALE GENOMIC DNA]</scope>
    <source>
        <strain evidence="4 5">H1</strain>
    </source>
</reference>
<evidence type="ECO:0000313" key="4">
    <source>
        <dbReference type="EMBL" id="ONG40862.1"/>
    </source>
</evidence>
<dbReference type="SUPFAM" id="SSF55729">
    <property type="entry name" value="Acyl-CoA N-acyltransferases (Nat)"/>
    <property type="match status" value="1"/>
</dbReference>
<dbReference type="EMBL" id="MLCN01000016">
    <property type="protein sequence ID" value="ONG40862.1"/>
    <property type="molecule type" value="Genomic_DNA"/>
</dbReference>
<dbReference type="OrthoDB" id="9788300at2"/>
<keyword evidence="2" id="KW-0012">Acyltransferase</keyword>
<evidence type="ECO:0000259" key="3">
    <source>
        <dbReference type="PROSITE" id="PS51186"/>
    </source>
</evidence>
<gene>
    <name evidence="4" type="ORF">BKE30_06880</name>
</gene>
<dbReference type="CDD" id="cd04301">
    <property type="entry name" value="NAT_SF"/>
    <property type="match status" value="1"/>
</dbReference>
<keyword evidence="1" id="KW-0808">Transferase</keyword>
<organism evidence="4 5">
    <name type="scientific">Alkanindiges hydrocarboniclasticus</name>
    <dbReference type="NCBI Taxonomy" id="1907941"/>
    <lineage>
        <taxon>Bacteria</taxon>
        <taxon>Pseudomonadati</taxon>
        <taxon>Pseudomonadota</taxon>
        <taxon>Gammaproteobacteria</taxon>
        <taxon>Moraxellales</taxon>
        <taxon>Moraxellaceae</taxon>
        <taxon>Alkanindiges</taxon>
    </lineage>
</organism>
<dbReference type="Gene3D" id="3.40.630.30">
    <property type="match status" value="1"/>
</dbReference>
<dbReference type="PROSITE" id="PS51186">
    <property type="entry name" value="GNAT"/>
    <property type="match status" value="1"/>
</dbReference>
<dbReference type="PANTHER" id="PTHR43877:SF1">
    <property type="entry name" value="ACETYLTRANSFERASE"/>
    <property type="match status" value="1"/>
</dbReference>
<comment type="caution">
    <text evidence="4">The sequence shown here is derived from an EMBL/GenBank/DDBJ whole genome shotgun (WGS) entry which is preliminary data.</text>
</comment>
<dbReference type="Pfam" id="PF00583">
    <property type="entry name" value="Acetyltransf_1"/>
    <property type="match status" value="1"/>
</dbReference>
<feature type="domain" description="N-acetyltransferase" evidence="3">
    <location>
        <begin position="2"/>
        <end position="167"/>
    </location>
</feature>